<keyword evidence="1" id="KW-0472">Membrane</keyword>
<name>A0A2P4PSX7_RHIID</name>
<gene>
    <name evidence="2" type="ORF">GLOIN_2v1878227</name>
</gene>
<dbReference type="AlphaFoldDB" id="A0A2P4PSX7"/>
<evidence type="ECO:0000313" key="3">
    <source>
        <dbReference type="Proteomes" id="UP000018888"/>
    </source>
</evidence>
<keyword evidence="1" id="KW-0812">Transmembrane</keyword>
<dbReference type="VEuPathDB" id="FungiDB:RhiirFUN_007122"/>
<proteinExistence type="predicted"/>
<reference evidence="2 3" key="1">
    <citation type="journal article" date="2013" name="Proc. Natl. Acad. Sci. U.S.A.">
        <title>Genome of an arbuscular mycorrhizal fungus provides insight into the oldest plant symbiosis.</title>
        <authorList>
            <person name="Tisserant E."/>
            <person name="Malbreil M."/>
            <person name="Kuo A."/>
            <person name="Kohler A."/>
            <person name="Symeonidi A."/>
            <person name="Balestrini R."/>
            <person name="Charron P."/>
            <person name="Duensing N."/>
            <person name="Frei Dit Frey N."/>
            <person name="Gianinazzi-Pearson V."/>
            <person name="Gilbert L.B."/>
            <person name="Handa Y."/>
            <person name="Herr J.R."/>
            <person name="Hijri M."/>
            <person name="Koul R."/>
            <person name="Kawaguchi M."/>
            <person name="Krajinski F."/>
            <person name="Lammers P.J."/>
            <person name="Masclaux F.G."/>
            <person name="Murat C."/>
            <person name="Morin E."/>
            <person name="Ndikumana S."/>
            <person name="Pagni M."/>
            <person name="Petitpierre D."/>
            <person name="Requena N."/>
            <person name="Rosikiewicz P."/>
            <person name="Riley R."/>
            <person name="Saito K."/>
            <person name="San Clemente H."/>
            <person name="Shapiro H."/>
            <person name="van Tuinen D."/>
            <person name="Becard G."/>
            <person name="Bonfante P."/>
            <person name="Paszkowski U."/>
            <person name="Shachar-Hill Y.Y."/>
            <person name="Tuskan G.A."/>
            <person name="Young P.W."/>
            <person name="Sanders I.R."/>
            <person name="Henrissat B."/>
            <person name="Rensing S.A."/>
            <person name="Grigoriev I.V."/>
            <person name="Corradi N."/>
            <person name="Roux C."/>
            <person name="Martin F."/>
        </authorList>
    </citation>
    <scope>NUCLEOTIDE SEQUENCE [LARGE SCALE GENOMIC DNA]</scope>
    <source>
        <strain evidence="2 3">DAOM 197198</strain>
    </source>
</reference>
<accession>A0A2P4PSX7</accession>
<comment type="caution">
    <text evidence="2">The sequence shown here is derived from an EMBL/GenBank/DDBJ whole genome shotgun (WGS) entry which is preliminary data.</text>
</comment>
<dbReference type="EMBL" id="AUPC02000151">
    <property type="protein sequence ID" value="POG68487.1"/>
    <property type="molecule type" value="Genomic_DNA"/>
</dbReference>
<keyword evidence="1" id="KW-1133">Transmembrane helix</keyword>
<keyword evidence="3" id="KW-1185">Reference proteome</keyword>
<protein>
    <submittedName>
        <fullName evidence="2">Uncharacterized protein</fullName>
    </submittedName>
</protein>
<evidence type="ECO:0000256" key="1">
    <source>
        <dbReference type="SAM" id="Phobius"/>
    </source>
</evidence>
<sequence>MPVQLPLIPIIPIDSDKARNVEVSLTLRRIFYQPSGYQRTAKKLYETSQNAGHDFTLDEVQDWLERQAVHQVHKPRSRFIPRVSFSSIQVPNEVHQADILYMLYDKIGYVIYLFCLNIVNIASRYKGSVPIGSTSVKDRQGILTFHTIARTFEKTQQLGISPAEAIKKSRVSSRSSYPRDGPVGYEEEKLPPDISVRYLLEPNDLEGRRRRAGDMNWSPKIYHIHMSLTQKNQPVLYWFIDNDGKELKRSFSSTSSSAWEIPALITAIRADLISWYVGLAGIAWVDIIFISCKVFFNLTYLYLIKMIGEYTCEYLHNTGKPYGRSSSGRCQSHIGSYYQNRYENRLRQRIRAIYD</sequence>
<dbReference type="Proteomes" id="UP000018888">
    <property type="component" value="Unassembled WGS sequence"/>
</dbReference>
<evidence type="ECO:0000313" key="2">
    <source>
        <dbReference type="EMBL" id="POG68487.1"/>
    </source>
</evidence>
<organism evidence="2 3">
    <name type="scientific">Rhizophagus irregularis (strain DAOM 181602 / DAOM 197198 / MUCL 43194)</name>
    <name type="common">Arbuscular mycorrhizal fungus</name>
    <name type="synonym">Glomus intraradices</name>
    <dbReference type="NCBI Taxonomy" id="747089"/>
    <lineage>
        <taxon>Eukaryota</taxon>
        <taxon>Fungi</taxon>
        <taxon>Fungi incertae sedis</taxon>
        <taxon>Mucoromycota</taxon>
        <taxon>Glomeromycotina</taxon>
        <taxon>Glomeromycetes</taxon>
        <taxon>Glomerales</taxon>
        <taxon>Glomeraceae</taxon>
        <taxon>Rhizophagus</taxon>
    </lineage>
</organism>
<reference evidence="2 3" key="2">
    <citation type="journal article" date="2018" name="New Phytol.">
        <title>High intraspecific genome diversity in the model arbuscular mycorrhizal symbiont Rhizophagus irregularis.</title>
        <authorList>
            <person name="Chen E.C.H."/>
            <person name="Morin E."/>
            <person name="Beaudet D."/>
            <person name="Noel J."/>
            <person name="Yildirir G."/>
            <person name="Ndikumana S."/>
            <person name="Charron P."/>
            <person name="St-Onge C."/>
            <person name="Giorgi J."/>
            <person name="Kruger M."/>
            <person name="Marton T."/>
            <person name="Ropars J."/>
            <person name="Grigoriev I.V."/>
            <person name="Hainaut M."/>
            <person name="Henrissat B."/>
            <person name="Roux C."/>
            <person name="Martin F."/>
            <person name="Corradi N."/>
        </authorList>
    </citation>
    <scope>NUCLEOTIDE SEQUENCE [LARGE SCALE GENOMIC DNA]</scope>
    <source>
        <strain evidence="2 3">DAOM 197198</strain>
    </source>
</reference>
<feature type="transmembrane region" description="Helical" evidence="1">
    <location>
        <begin position="273"/>
        <end position="296"/>
    </location>
</feature>